<dbReference type="SUPFAM" id="SSF47781">
    <property type="entry name" value="RuvA domain 2-like"/>
    <property type="match status" value="1"/>
</dbReference>
<dbReference type="InterPro" id="IPR011114">
    <property type="entry name" value="RuvA_C"/>
</dbReference>
<evidence type="ECO:0000256" key="3">
    <source>
        <dbReference type="ARBA" id="ARBA00023125"/>
    </source>
</evidence>
<evidence type="ECO:0000256" key="5">
    <source>
        <dbReference type="ARBA" id="ARBA00023204"/>
    </source>
</evidence>
<dbReference type="GO" id="GO:0048476">
    <property type="term" value="C:Holliday junction resolvase complex"/>
    <property type="evidence" value="ECO:0007669"/>
    <property type="project" value="UniProtKB-UniRule"/>
</dbReference>
<feature type="domain" description="Helix-hairpin-helix DNA-binding motif class 1" evidence="7">
    <location>
        <begin position="109"/>
        <end position="128"/>
    </location>
</feature>
<accession>A0A0C1K553</accession>
<evidence type="ECO:0000256" key="2">
    <source>
        <dbReference type="ARBA" id="ARBA00022763"/>
    </source>
</evidence>
<comment type="subunit">
    <text evidence="6">Homotetramer. Forms an RuvA(8)-RuvB(12)-Holliday junction (HJ) complex. HJ DNA is sandwiched between 2 RuvA tetramers; dsDNA enters through RuvA and exits via RuvB. An RuvB hexamer assembles on each DNA strand where it exits the tetramer. Each RuvB hexamer is contacted by two RuvA subunits (via domain III) on 2 adjacent RuvB subunits; this complex drives branch migration. In the full resolvosome a probable DNA-RuvA(4)-RuvB(12)-RuvC(2) complex forms which resolves the HJ.</text>
</comment>
<reference evidence="8 9" key="1">
    <citation type="journal article" date="2014" name="Mol. Biol. Evol.">
        <title>Massive expansion of Ubiquitination-related gene families within the Chlamydiae.</title>
        <authorList>
            <person name="Domman D."/>
            <person name="Collingro A."/>
            <person name="Lagkouvardos I."/>
            <person name="Gehre L."/>
            <person name="Weinmaier T."/>
            <person name="Rattei T."/>
            <person name="Subtil A."/>
            <person name="Horn M."/>
        </authorList>
    </citation>
    <scope>NUCLEOTIDE SEQUENCE [LARGE SCALE GENOMIC DNA]</scope>
    <source>
        <strain evidence="8 9">EI2</strain>
    </source>
</reference>
<dbReference type="InterPro" id="IPR012340">
    <property type="entry name" value="NA-bd_OB-fold"/>
</dbReference>
<protein>
    <recommendedName>
        <fullName evidence="6">Holliday junction branch migration complex subunit RuvA</fullName>
    </recommendedName>
</protein>
<keyword evidence="8" id="KW-0067">ATP-binding</keyword>
<dbReference type="InterPro" id="IPR010994">
    <property type="entry name" value="RuvA_2-like"/>
</dbReference>
<keyword evidence="2 6" id="KW-0227">DNA damage</keyword>
<keyword evidence="3 6" id="KW-0238">DNA-binding</keyword>
<organism evidence="8 9">
    <name type="scientific">Candidatus Protochlamydia amoebophila</name>
    <dbReference type="NCBI Taxonomy" id="362787"/>
    <lineage>
        <taxon>Bacteria</taxon>
        <taxon>Pseudomonadati</taxon>
        <taxon>Chlamydiota</taxon>
        <taxon>Chlamydiia</taxon>
        <taxon>Parachlamydiales</taxon>
        <taxon>Parachlamydiaceae</taxon>
        <taxon>Candidatus Protochlamydia</taxon>
    </lineage>
</organism>
<dbReference type="GO" id="GO:0005737">
    <property type="term" value="C:cytoplasm"/>
    <property type="evidence" value="ECO:0007669"/>
    <property type="project" value="UniProtKB-SubCell"/>
</dbReference>
<dbReference type="Gene3D" id="1.10.150.20">
    <property type="entry name" value="5' to 3' exonuclease, C-terminal subdomain"/>
    <property type="match status" value="1"/>
</dbReference>
<dbReference type="InterPro" id="IPR000085">
    <property type="entry name" value="RuvA"/>
</dbReference>
<gene>
    <name evidence="6 8" type="primary">ruvA</name>
    <name evidence="8" type="ORF">DB44_AJ00050</name>
</gene>
<dbReference type="GO" id="GO:0016787">
    <property type="term" value="F:hydrolase activity"/>
    <property type="evidence" value="ECO:0007669"/>
    <property type="project" value="UniProtKB-KW"/>
</dbReference>
<dbReference type="CDD" id="cd14332">
    <property type="entry name" value="UBA_RuvA_C"/>
    <property type="match status" value="1"/>
</dbReference>
<proteinExistence type="inferred from homology"/>
<dbReference type="GO" id="GO:0005524">
    <property type="term" value="F:ATP binding"/>
    <property type="evidence" value="ECO:0007669"/>
    <property type="project" value="InterPro"/>
</dbReference>
<dbReference type="Pfam" id="PF01330">
    <property type="entry name" value="RuvA_N"/>
    <property type="match status" value="1"/>
</dbReference>
<dbReference type="PATRIC" id="fig|362787.3.peg.21"/>
<dbReference type="Proteomes" id="UP000031465">
    <property type="component" value="Unassembled WGS sequence"/>
</dbReference>
<dbReference type="GO" id="GO:0009379">
    <property type="term" value="C:Holliday junction helicase complex"/>
    <property type="evidence" value="ECO:0007669"/>
    <property type="project" value="InterPro"/>
</dbReference>
<dbReference type="GO" id="GO:0006310">
    <property type="term" value="P:DNA recombination"/>
    <property type="evidence" value="ECO:0007669"/>
    <property type="project" value="UniProtKB-UniRule"/>
</dbReference>
<keyword evidence="4 6" id="KW-0233">DNA recombination</keyword>
<evidence type="ECO:0000256" key="4">
    <source>
        <dbReference type="ARBA" id="ARBA00023172"/>
    </source>
</evidence>
<dbReference type="SUPFAM" id="SSF50249">
    <property type="entry name" value="Nucleic acid-binding proteins"/>
    <property type="match status" value="1"/>
</dbReference>
<name>A0A0C1K553_9BACT</name>
<dbReference type="InterPro" id="IPR003583">
    <property type="entry name" value="Hlx-hairpin-Hlx_DNA-bd_motif"/>
</dbReference>
<dbReference type="AlphaFoldDB" id="A0A0C1K553"/>
<dbReference type="GO" id="GO:0000400">
    <property type="term" value="F:four-way junction DNA binding"/>
    <property type="evidence" value="ECO:0007669"/>
    <property type="project" value="UniProtKB-UniRule"/>
</dbReference>
<feature type="domain" description="Helix-hairpin-helix DNA-binding motif class 1" evidence="7">
    <location>
        <begin position="74"/>
        <end position="93"/>
    </location>
</feature>
<evidence type="ECO:0000313" key="9">
    <source>
        <dbReference type="Proteomes" id="UP000031465"/>
    </source>
</evidence>
<dbReference type="InterPro" id="IPR013849">
    <property type="entry name" value="DNA_helicase_Holl-junc_RuvA_I"/>
</dbReference>
<dbReference type="GO" id="GO:0009378">
    <property type="term" value="F:four-way junction helicase activity"/>
    <property type="evidence" value="ECO:0007669"/>
    <property type="project" value="InterPro"/>
</dbReference>
<keyword evidence="8" id="KW-0378">Hydrolase</keyword>
<comment type="caution">
    <text evidence="6">Lacks conserved residue(s) required for the propagation of feature annotation.</text>
</comment>
<feature type="region of interest" description="Domain I" evidence="6">
    <location>
        <begin position="2"/>
        <end position="65"/>
    </location>
</feature>
<dbReference type="SMART" id="SM00278">
    <property type="entry name" value="HhH1"/>
    <property type="match status" value="2"/>
</dbReference>
<comment type="similarity">
    <text evidence="6">Belongs to the RuvA family.</text>
</comment>
<dbReference type="NCBIfam" id="TIGR00084">
    <property type="entry name" value="ruvA"/>
    <property type="match status" value="1"/>
</dbReference>
<dbReference type="Pfam" id="PF14520">
    <property type="entry name" value="HHH_5"/>
    <property type="match status" value="1"/>
</dbReference>
<keyword evidence="8" id="KW-0547">Nucleotide-binding</keyword>
<comment type="caution">
    <text evidence="8">The sequence shown here is derived from an EMBL/GenBank/DDBJ whole genome shotgun (WGS) entry which is preliminary data.</text>
</comment>
<dbReference type="InterPro" id="IPR036267">
    <property type="entry name" value="RuvA_C_sf"/>
</dbReference>
<evidence type="ECO:0000256" key="1">
    <source>
        <dbReference type="ARBA" id="ARBA00022490"/>
    </source>
</evidence>
<feature type="region of interest" description="Domain III" evidence="6">
    <location>
        <begin position="152"/>
        <end position="202"/>
    </location>
</feature>
<comment type="domain">
    <text evidence="6">Has three domains with a flexible linker between the domains II and III and assumes an 'L' shape. Domain III is highly mobile and contacts RuvB.</text>
</comment>
<dbReference type="SUPFAM" id="SSF46929">
    <property type="entry name" value="DNA helicase RuvA subunit, C-terminal domain"/>
    <property type="match status" value="1"/>
</dbReference>
<keyword evidence="8" id="KW-0347">Helicase</keyword>
<comment type="subcellular location">
    <subcellularLocation>
        <location evidence="6">Cytoplasm</location>
    </subcellularLocation>
</comment>
<dbReference type="Pfam" id="PF07499">
    <property type="entry name" value="RuvA_C"/>
    <property type="match status" value="1"/>
</dbReference>
<comment type="function">
    <text evidence="6">The RuvA-RuvB-RuvC complex processes Holliday junction (HJ) DNA during genetic recombination and DNA repair, while the RuvA-RuvB complex plays an important role in the rescue of blocked DNA replication forks via replication fork reversal (RFR). RuvA specifically binds to HJ cruciform DNA, conferring on it an open structure. The RuvB hexamer acts as an ATP-dependent pump, pulling dsDNA into and through the RuvAB complex. HJ branch migration allows RuvC to scan DNA until it finds its consensus sequence, where it cleaves and resolves the cruciform DNA.</text>
</comment>
<evidence type="ECO:0000259" key="7">
    <source>
        <dbReference type="SMART" id="SM00278"/>
    </source>
</evidence>
<sequence>MMFAYIKGVLAFFNPSQAIVDVHGVGYLLFIPCRLLGQLPQIGEPVQFYTTYVVREFSHTLYGFLSYQERDIFEILMNVTGIGPKMALSLIGHLSMSELQIAVMRQDLSTLCRVPGVGKKTAERLIVELKDKLAAIGHLDTSDHIEPLTQDPKSKSVQDAMLALINLGYNQTTAQKAIKQGMKELPEEIDLAQLITVALKHV</sequence>
<dbReference type="EMBL" id="JSAN01000010">
    <property type="protein sequence ID" value="KIC74427.1"/>
    <property type="molecule type" value="Genomic_DNA"/>
</dbReference>
<evidence type="ECO:0000256" key="6">
    <source>
        <dbReference type="HAMAP-Rule" id="MF_00031"/>
    </source>
</evidence>
<evidence type="ECO:0000313" key="8">
    <source>
        <dbReference type="EMBL" id="KIC74427.1"/>
    </source>
</evidence>
<keyword evidence="1 6" id="KW-0963">Cytoplasm</keyword>
<dbReference type="HAMAP" id="MF_00031">
    <property type="entry name" value="DNA_HJ_migration_RuvA"/>
    <property type="match status" value="1"/>
</dbReference>
<dbReference type="Gene3D" id="2.40.50.140">
    <property type="entry name" value="Nucleic acid-binding proteins"/>
    <property type="match status" value="1"/>
</dbReference>
<dbReference type="Gene3D" id="1.10.8.10">
    <property type="entry name" value="DNA helicase RuvA subunit, C-terminal domain"/>
    <property type="match status" value="1"/>
</dbReference>
<keyword evidence="5 6" id="KW-0234">DNA repair</keyword>
<dbReference type="GO" id="GO:0006281">
    <property type="term" value="P:DNA repair"/>
    <property type="evidence" value="ECO:0007669"/>
    <property type="project" value="UniProtKB-UniRule"/>
</dbReference>